<protein>
    <recommendedName>
        <fullName evidence="3">DUF945 domain-containing protein</fullName>
    </recommendedName>
</protein>
<evidence type="ECO:0000313" key="1">
    <source>
        <dbReference type="EMBL" id="SDX93482.1"/>
    </source>
</evidence>
<sequence length="285" mass="31604">MMFNRYMRGMSNGGIATGEALTNAELQARVPSIFAAEAHESRSARFTPVPTIQVLDGLRAEGFEPFYAQQARSRIEGKAAFTKHMVRLRHRGLTNGEDAAFEIILVNANDGTSSYQMIPGFFRFVCANGLMAGETFNEVKVRHSGDAVSEVIEGAYTVLEEAPRITEAISRFKGIVLEDPERLALAEAAHMLRFPKAHEAQPTPAPVQADALALPRRREDRATDLWTAFNVVQENVIRGGQRGMVRTDRGYKRRTVREVSGIDQGKALNRALWTLTERMAELKAG</sequence>
<name>A0A1H3FQY7_9RHOB</name>
<gene>
    <name evidence="1" type="ORF">SAMN05444336_1141</name>
</gene>
<keyword evidence="2" id="KW-1185">Reference proteome</keyword>
<dbReference type="Pfam" id="PF06067">
    <property type="entry name" value="DUF932"/>
    <property type="match status" value="1"/>
</dbReference>
<dbReference type="RefSeq" id="WP_092685436.1">
    <property type="nucleotide sequence ID" value="NZ_FNMZ01000014.1"/>
</dbReference>
<evidence type="ECO:0000313" key="2">
    <source>
        <dbReference type="Proteomes" id="UP000199118"/>
    </source>
</evidence>
<dbReference type="OrthoDB" id="197873at2"/>
<proteinExistence type="predicted"/>
<reference evidence="1 2" key="1">
    <citation type="submission" date="2016-10" db="EMBL/GenBank/DDBJ databases">
        <authorList>
            <person name="de Groot N.N."/>
        </authorList>
    </citation>
    <scope>NUCLEOTIDE SEQUENCE [LARGE SCALE GENOMIC DNA]</scope>
    <source>
        <strain evidence="1 2">DSM 17890</strain>
    </source>
</reference>
<dbReference type="STRING" id="356660.SAMN05444336_1141"/>
<evidence type="ECO:0008006" key="3">
    <source>
        <dbReference type="Google" id="ProtNLM"/>
    </source>
</evidence>
<accession>A0A1H3FQY7</accession>
<dbReference type="AlphaFoldDB" id="A0A1H3FQY7"/>
<dbReference type="EMBL" id="FNMZ01000014">
    <property type="protein sequence ID" value="SDX93482.1"/>
    <property type="molecule type" value="Genomic_DNA"/>
</dbReference>
<dbReference type="InterPro" id="IPR026325">
    <property type="entry name" value="DUF932"/>
</dbReference>
<dbReference type="Proteomes" id="UP000199118">
    <property type="component" value="Unassembled WGS sequence"/>
</dbReference>
<organism evidence="1 2">
    <name type="scientific">Albimonas donghaensis</name>
    <dbReference type="NCBI Taxonomy" id="356660"/>
    <lineage>
        <taxon>Bacteria</taxon>
        <taxon>Pseudomonadati</taxon>
        <taxon>Pseudomonadota</taxon>
        <taxon>Alphaproteobacteria</taxon>
        <taxon>Rhodobacterales</taxon>
        <taxon>Paracoccaceae</taxon>
        <taxon>Albimonas</taxon>
    </lineage>
</organism>